<keyword evidence="3" id="KW-1185">Reference proteome</keyword>
<feature type="transmembrane region" description="Helical" evidence="1">
    <location>
        <begin position="12"/>
        <end position="33"/>
    </location>
</feature>
<sequence>MGQSGTARVGGVAAEVAVVMGVIVAAVWCITYLPGYDEIAPSWATAPERTVVVAKEDTLAVSAARPIVMDEIEEACEHVPFWVRPVVAKPVSVLVILTRAGVRETEARLSCDTGYLLRIRSIAPGAAVAA</sequence>
<name>A0A4Q5JC53_9ACTN</name>
<evidence type="ECO:0000313" key="2">
    <source>
        <dbReference type="EMBL" id="RYU15571.1"/>
    </source>
</evidence>
<accession>A0A4Q5JC53</accession>
<keyword evidence="1" id="KW-1133">Transmembrane helix</keyword>
<dbReference type="RefSeq" id="WP_129984854.1">
    <property type="nucleotide sequence ID" value="NZ_SDPU01000001.1"/>
</dbReference>
<gene>
    <name evidence="2" type="ORF">ETU37_00160</name>
</gene>
<evidence type="ECO:0000313" key="3">
    <source>
        <dbReference type="Proteomes" id="UP000291189"/>
    </source>
</evidence>
<dbReference type="EMBL" id="SDPU01000001">
    <property type="protein sequence ID" value="RYU15571.1"/>
    <property type="molecule type" value="Genomic_DNA"/>
</dbReference>
<comment type="caution">
    <text evidence="2">The sequence shown here is derived from an EMBL/GenBank/DDBJ whole genome shotgun (WGS) entry which is preliminary data.</text>
</comment>
<keyword evidence="1" id="KW-0812">Transmembrane</keyword>
<evidence type="ECO:0000256" key="1">
    <source>
        <dbReference type="SAM" id="Phobius"/>
    </source>
</evidence>
<organism evidence="2 3">
    <name type="scientific">Nocardioides iriomotensis</name>
    <dbReference type="NCBI Taxonomy" id="715784"/>
    <lineage>
        <taxon>Bacteria</taxon>
        <taxon>Bacillati</taxon>
        <taxon>Actinomycetota</taxon>
        <taxon>Actinomycetes</taxon>
        <taxon>Propionibacteriales</taxon>
        <taxon>Nocardioidaceae</taxon>
        <taxon>Nocardioides</taxon>
    </lineage>
</organism>
<keyword evidence="1" id="KW-0472">Membrane</keyword>
<dbReference type="AlphaFoldDB" id="A0A4Q5JC53"/>
<dbReference type="Proteomes" id="UP000291189">
    <property type="component" value="Unassembled WGS sequence"/>
</dbReference>
<protein>
    <submittedName>
        <fullName evidence="2">Uncharacterized protein</fullName>
    </submittedName>
</protein>
<proteinExistence type="predicted"/>
<reference evidence="2 3" key="1">
    <citation type="submission" date="2019-01" db="EMBL/GenBank/DDBJ databases">
        <title>Nocardioides guangzhouensis sp. nov., an actinobacterium isolated from soil.</title>
        <authorList>
            <person name="Fu Y."/>
            <person name="Cai Y."/>
            <person name="Lin Z."/>
            <person name="Chen P."/>
        </authorList>
    </citation>
    <scope>NUCLEOTIDE SEQUENCE [LARGE SCALE GENOMIC DNA]</scope>
    <source>
        <strain evidence="2 3">NBRC 105384</strain>
    </source>
</reference>